<organism evidence="1 2">
    <name type="scientific">Enhydrobacter aerosaccus</name>
    <dbReference type="NCBI Taxonomy" id="225324"/>
    <lineage>
        <taxon>Bacteria</taxon>
        <taxon>Pseudomonadati</taxon>
        <taxon>Pseudomonadota</taxon>
        <taxon>Alphaproteobacteria</taxon>
        <taxon>Hyphomicrobiales</taxon>
        <taxon>Enhydrobacter</taxon>
    </lineage>
</organism>
<protein>
    <recommendedName>
        <fullName evidence="3">Mono-oxygenase ydhR</fullName>
    </recommendedName>
</protein>
<keyword evidence="2" id="KW-1185">Reference proteome</keyword>
<dbReference type="AlphaFoldDB" id="A0A1T4QJ53"/>
<dbReference type="Proteomes" id="UP000190092">
    <property type="component" value="Unassembled WGS sequence"/>
</dbReference>
<evidence type="ECO:0008006" key="3">
    <source>
        <dbReference type="Google" id="ProtNLM"/>
    </source>
</evidence>
<dbReference type="RefSeq" id="WP_085934959.1">
    <property type="nucleotide sequence ID" value="NZ_FUWJ01000003.1"/>
</dbReference>
<sequence>MITAIVNFKLPADIDAQKAAELFKGSAPKYRGMKGLVRKYYLFDAEKRIGGGVYLWKSKADAEAVYTPQWQAYIAERYGAPPEIRYFETSVVVDNETDTILADAA</sequence>
<dbReference type="OrthoDB" id="2065010at2"/>
<dbReference type="Gene3D" id="3.30.70.100">
    <property type="match status" value="1"/>
</dbReference>
<evidence type="ECO:0000313" key="2">
    <source>
        <dbReference type="Proteomes" id="UP000190092"/>
    </source>
</evidence>
<dbReference type="EMBL" id="FUWJ01000003">
    <property type="protein sequence ID" value="SKA03820.1"/>
    <property type="molecule type" value="Genomic_DNA"/>
</dbReference>
<proteinExistence type="predicted"/>
<dbReference type="InterPro" id="IPR011008">
    <property type="entry name" value="Dimeric_a/b-barrel"/>
</dbReference>
<dbReference type="SUPFAM" id="SSF54909">
    <property type="entry name" value="Dimeric alpha+beta barrel"/>
    <property type="match status" value="1"/>
</dbReference>
<reference evidence="2" key="1">
    <citation type="submission" date="2017-02" db="EMBL/GenBank/DDBJ databases">
        <authorList>
            <person name="Varghese N."/>
            <person name="Submissions S."/>
        </authorList>
    </citation>
    <scope>NUCLEOTIDE SEQUENCE [LARGE SCALE GENOMIC DNA]</scope>
    <source>
        <strain evidence="2">ATCC 27094</strain>
    </source>
</reference>
<accession>A0A1T4QJ53</accession>
<evidence type="ECO:0000313" key="1">
    <source>
        <dbReference type="EMBL" id="SKA03820.1"/>
    </source>
</evidence>
<name>A0A1T4QJ53_9HYPH</name>
<gene>
    <name evidence="1" type="ORF">SAMN02745126_03266</name>
</gene>
<dbReference type="STRING" id="225324.SAMN02745126_03266"/>